<name>A0A811P4H4_9POAL</name>
<dbReference type="InterPro" id="IPR034197">
    <property type="entry name" value="Peptidases_S8_3"/>
</dbReference>
<feature type="transmembrane region" description="Helical" evidence="9">
    <location>
        <begin position="36"/>
        <end position="55"/>
    </location>
</feature>
<dbReference type="PROSITE" id="PS51892">
    <property type="entry name" value="SUBTILASE"/>
    <property type="match status" value="1"/>
</dbReference>
<dbReference type="EMBL" id="CAJGYO010000006">
    <property type="protein sequence ID" value="CAD6237219.1"/>
    <property type="molecule type" value="Genomic_DNA"/>
</dbReference>
<sequence length="816" mass="84908">MGTGAGRVFLLALVLLFALQTTPASADKKAMHDAMMLPLLSPFCLLPCVIFFSAFPASLNALLATITDDFTILPYDLRAISGVALQIDESFVPLLRQLPGVIAVIPDTLYKPHTTHSWDFLGLASNGGEITPAWSSAKLGVGTIIGVIDTGVWPESQSFQNDTMPDVPLGRWRGTCEKGNDPTFQCNRKLIGARFFSEGIQASGALGDGGGQQQPSQADLSSPRDYVGHGTHTMSTAGGSFVRGASVFGHGKGTAAGGSPGARVAAYKACYEPGCSGIDILAAIVAAVADGVHVLSLSLGAPPGDYLTDLTAIGAFFAVQSGVTVVCSAGNSGPQPSTATNLAPWIFTVGASTMDRDFPAYVSFNGATIQGQSLADSTLPIGQPYQIISGEKANAVNQPTGNSSLCLPGSLDPDKVKGKIVVCVRGVNARVEKGFVVKQAGGVGMVLCNDASTGDTVLADAHVLAAAHCAYSQCVRLFTYLQSTNNPLGYINATDASFGVKPAPKIAAFSSRGPNAITPQILKPDITAPGVNVIAAYSGAVSPTELPFDDRRVAYNIMSGTSMSCPHVSGIVGLLKTKYPSWSPAMIKSAIMTTANTMANDGNPIQDEAGAVATPFGYGSGHVDPVRALDPGLVYDTTLVDYTNFLCSLKPTQTTQDPIPSLPVDLPMMGSVSPPVTSLLLPLFNAAGEPCKCSQGPYGRPEDLNYPSIAVPCLSGSGTTVKRRLKNVGGAPSKYKVTVTEPAGVKVTVAPSELDFVWVGEEKEFTVKLDMDVNAPAAANDYVFGSIVWSDADADASDVNKARRVRSPVVVRTKCG</sequence>
<evidence type="ECO:0000256" key="5">
    <source>
        <dbReference type="ARBA" id="ARBA00022825"/>
    </source>
</evidence>
<feature type="region of interest" description="Disordered" evidence="8">
    <location>
        <begin position="204"/>
        <end position="225"/>
    </location>
</feature>
<dbReference type="InterPro" id="IPR045051">
    <property type="entry name" value="SBT"/>
</dbReference>
<reference evidence="14" key="1">
    <citation type="submission" date="2020-10" db="EMBL/GenBank/DDBJ databases">
        <authorList>
            <person name="Han B."/>
            <person name="Lu T."/>
            <person name="Zhao Q."/>
            <person name="Huang X."/>
            <person name="Zhao Y."/>
        </authorList>
    </citation>
    <scope>NUCLEOTIDE SEQUENCE</scope>
</reference>
<accession>A0A811P4H4</accession>
<evidence type="ECO:0000256" key="1">
    <source>
        <dbReference type="ARBA" id="ARBA00011073"/>
    </source>
</evidence>
<comment type="caution">
    <text evidence="14">The sequence shown here is derived from an EMBL/GenBank/DDBJ whole genome shotgun (WGS) entry which is preliminary data.</text>
</comment>
<gene>
    <name evidence="14" type="ORF">NCGR_LOCUS24855</name>
</gene>
<feature type="domain" description="PA" evidence="12">
    <location>
        <begin position="402"/>
        <end position="469"/>
    </location>
</feature>
<keyword evidence="9" id="KW-0812">Transmembrane</keyword>
<dbReference type="CDD" id="cd02120">
    <property type="entry name" value="PA_subtilisin_like"/>
    <property type="match status" value="1"/>
</dbReference>
<dbReference type="Pfam" id="PF00082">
    <property type="entry name" value="Peptidase_S8"/>
    <property type="match status" value="1"/>
</dbReference>
<feature type="domain" description="Subtilisin-like protease fibronectin type-III" evidence="13">
    <location>
        <begin position="703"/>
        <end position="811"/>
    </location>
</feature>
<evidence type="ECO:0000256" key="6">
    <source>
        <dbReference type="PIRSR" id="PIRSR615500-1"/>
    </source>
</evidence>
<feature type="active site" description="Charge relay system" evidence="6 7">
    <location>
        <position position="149"/>
    </location>
</feature>
<dbReference type="InterPro" id="IPR041469">
    <property type="entry name" value="Subtilisin-like_FN3"/>
</dbReference>
<dbReference type="OrthoDB" id="10256524at2759"/>
<evidence type="ECO:0000313" key="15">
    <source>
        <dbReference type="Proteomes" id="UP000604825"/>
    </source>
</evidence>
<evidence type="ECO:0000259" key="13">
    <source>
        <dbReference type="Pfam" id="PF17766"/>
    </source>
</evidence>
<feature type="signal peptide" evidence="10">
    <location>
        <begin position="1"/>
        <end position="26"/>
    </location>
</feature>
<evidence type="ECO:0000256" key="8">
    <source>
        <dbReference type="SAM" id="MobiDB-lite"/>
    </source>
</evidence>
<dbReference type="GO" id="GO:0006508">
    <property type="term" value="P:proteolysis"/>
    <property type="evidence" value="ECO:0007669"/>
    <property type="project" value="UniProtKB-KW"/>
</dbReference>
<keyword evidence="4 7" id="KW-0378">Hydrolase</keyword>
<dbReference type="InterPro" id="IPR036852">
    <property type="entry name" value="Peptidase_S8/S53_dom_sf"/>
</dbReference>
<dbReference type="SUPFAM" id="SSF52743">
    <property type="entry name" value="Subtilisin-like"/>
    <property type="match status" value="1"/>
</dbReference>
<dbReference type="Proteomes" id="UP000604825">
    <property type="component" value="Unassembled WGS sequence"/>
</dbReference>
<dbReference type="PANTHER" id="PTHR10795">
    <property type="entry name" value="PROPROTEIN CONVERTASE SUBTILISIN/KEXIN"/>
    <property type="match status" value="1"/>
</dbReference>
<dbReference type="FunFam" id="3.50.30.30:FF:000005">
    <property type="entry name" value="subtilisin-like protease SBT1.5"/>
    <property type="match status" value="1"/>
</dbReference>
<dbReference type="InterPro" id="IPR003137">
    <property type="entry name" value="PA_domain"/>
</dbReference>
<organism evidence="14 15">
    <name type="scientific">Miscanthus lutarioriparius</name>
    <dbReference type="NCBI Taxonomy" id="422564"/>
    <lineage>
        <taxon>Eukaryota</taxon>
        <taxon>Viridiplantae</taxon>
        <taxon>Streptophyta</taxon>
        <taxon>Embryophyta</taxon>
        <taxon>Tracheophyta</taxon>
        <taxon>Spermatophyta</taxon>
        <taxon>Magnoliopsida</taxon>
        <taxon>Liliopsida</taxon>
        <taxon>Poales</taxon>
        <taxon>Poaceae</taxon>
        <taxon>PACMAD clade</taxon>
        <taxon>Panicoideae</taxon>
        <taxon>Andropogonodae</taxon>
        <taxon>Andropogoneae</taxon>
        <taxon>Saccharinae</taxon>
        <taxon>Miscanthus</taxon>
    </lineage>
</organism>
<keyword evidence="15" id="KW-1185">Reference proteome</keyword>
<dbReference type="InterPro" id="IPR000209">
    <property type="entry name" value="Peptidase_S8/S53_dom"/>
</dbReference>
<evidence type="ECO:0000256" key="7">
    <source>
        <dbReference type="PROSITE-ProRule" id="PRU01240"/>
    </source>
</evidence>
<evidence type="ECO:0000256" key="9">
    <source>
        <dbReference type="SAM" id="Phobius"/>
    </source>
</evidence>
<evidence type="ECO:0000259" key="11">
    <source>
        <dbReference type="Pfam" id="PF00082"/>
    </source>
</evidence>
<feature type="chain" id="PRO_5033040330" evidence="10">
    <location>
        <begin position="27"/>
        <end position="816"/>
    </location>
</feature>
<proteinExistence type="inferred from homology"/>
<feature type="active site" description="Charge relay system" evidence="6 7">
    <location>
        <position position="562"/>
    </location>
</feature>
<dbReference type="CDD" id="cd04852">
    <property type="entry name" value="Peptidases_S8_3"/>
    <property type="match status" value="1"/>
</dbReference>
<dbReference type="PROSITE" id="PS00138">
    <property type="entry name" value="SUBTILASE_SER"/>
    <property type="match status" value="1"/>
</dbReference>
<evidence type="ECO:0000256" key="2">
    <source>
        <dbReference type="ARBA" id="ARBA00022670"/>
    </source>
</evidence>
<evidence type="ECO:0000256" key="10">
    <source>
        <dbReference type="SAM" id="SignalP"/>
    </source>
</evidence>
<dbReference type="Pfam" id="PF17766">
    <property type="entry name" value="fn3_6"/>
    <property type="match status" value="1"/>
</dbReference>
<dbReference type="InterPro" id="IPR023828">
    <property type="entry name" value="Peptidase_S8_Ser-AS"/>
</dbReference>
<dbReference type="InterPro" id="IPR015500">
    <property type="entry name" value="Peptidase_S8_subtilisin-rel"/>
</dbReference>
<keyword evidence="9" id="KW-1133">Transmembrane helix</keyword>
<dbReference type="Gene3D" id="3.50.30.30">
    <property type="match status" value="1"/>
</dbReference>
<keyword evidence="3 10" id="KW-0732">Signal</keyword>
<evidence type="ECO:0000256" key="4">
    <source>
        <dbReference type="ARBA" id="ARBA00022801"/>
    </source>
</evidence>
<evidence type="ECO:0000256" key="3">
    <source>
        <dbReference type="ARBA" id="ARBA00022729"/>
    </source>
</evidence>
<keyword evidence="9" id="KW-0472">Membrane</keyword>
<dbReference type="AlphaFoldDB" id="A0A811P4H4"/>
<keyword evidence="5 7" id="KW-0720">Serine protease</keyword>
<comment type="similarity">
    <text evidence="1 7">Belongs to the peptidase S8 family.</text>
</comment>
<dbReference type="Pfam" id="PF02225">
    <property type="entry name" value="PA"/>
    <property type="match status" value="1"/>
</dbReference>
<feature type="domain" description="Peptidase S8/S53" evidence="11">
    <location>
        <begin position="141"/>
        <end position="618"/>
    </location>
</feature>
<dbReference type="GO" id="GO:0004252">
    <property type="term" value="F:serine-type endopeptidase activity"/>
    <property type="evidence" value="ECO:0007669"/>
    <property type="project" value="UniProtKB-UniRule"/>
</dbReference>
<dbReference type="Gene3D" id="3.40.50.200">
    <property type="entry name" value="Peptidase S8/S53 domain"/>
    <property type="match status" value="1"/>
</dbReference>
<keyword evidence="2 7" id="KW-0645">Protease</keyword>
<feature type="active site" description="Charge relay system" evidence="6 7">
    <location>
        <position position="229"/>
    </location>
</feature>
<evidence type="ECO:0000313" key="14">
    <source>
        <dbReference type="EMBL" id="CAD6237219.1"/>
    </source>
</evidence>
<dbReference type="Gene3D" id="2.60.40.2310">
    <property type="match status" value="1"/>
</dbReference>
<evidence type="ECO:0000259" key="12">
    <source>
        <dbReference type="Pfam" id="PF02225"/>
    </source>
</evidence>
<dbReference type="PRINTS" id="PR00723">
    <property type="entry name" value="SUBTILISIN"/>
</dbReference>
<dbReference type="FunFam" id="3.40.50.200:FF:000006">
    <property type="entry name" value="Subtilisin-like protease SBT1.5"/>
    <property type="match status" value="1"/>
</dbReference>
<protein>
    <submittedName>
        <fullName evidence="14">Uncharacterized protein</fullName>
    </submittedName>
</protein>